<dbReference type="KEGG" id="dsc:ABOD76_22130"/>
<feature type="region of interest" description="Disordered" evidence="1">
    <location>
        <begin position="75"/>
        <end position="115"/>
    </location>
</feature>
<evidence type="ECO:0000256" key="1">
    <source>
        <dbReference type="SAM" id="MobiDB-lite"/>
    </source>
</evidence>
<geneLocation type="plasmid" evidence="3">
    <name>pDson05</name>
</geneLocation>
<name>A0AAU7UFQ7_9DEIO</name>
<protein>
    <recommendedName>
        <fullName evidence="4">EF-hand domain-containing protein</fullName>
    </recommendedName>
</protein>
<evidence type="ECO:0008006" key="4">
    <source>
        <dbReference type="Google" id="ProtNLM"/>
    </source>
</evidence>
<feature type="signal peptide" evidence="2">
    <location>
        <begin position="1"/>
        <end position="27"/>
    </location>
</feature>
<dbReference type="PROSITE" id="PS00018">
    <property type="entry name" value="EF_HAND_1"/>
    <property type="match status" value="1"/>
</dbReference>
<dbReference type="EMBL" id="CP158301">
    <property type="protein sequence ID" value="XBV87613.1"/>
    <property type="molecule type" value="Genomic_DNA"/>
</dbReference>
<keyword evidence="2" id="KW-0732">Signal</keyword>
<dbReference type="RefSeq" id="WP_350245762.1">
    <property type="nucleotide sequence ID" value="NZ_CP158301.1"/>
</dbReference>
<feature type="compositionally biased region" description="Low complexity" evidence="1">
    <location>
        <begin position="81"/>
        <end position="97"/>
    </location>
</feature>
<keyword evidence="3" id="KW-0614">Plasmid</keyword>
<evidence type="ECO:0000256" key="2">
    <source>
        <dbReference type="SAM" id="SignalP"/>
    </source>
</evidence>
<evidence type="ECO:0000313" key="3">
    <source>
        <dbReference type="EMBL" id="XBV87613.1"/>
    </source>
</evidence>
<dbReference type="InterPro" id="IPR018247">
    <property type="entry name" value="EF_Hand_1_Ca_BS"/>
</dbReference>
<dbReference type="InterPro" id="IPR011992">
    <property type="entry name" value="EF-hand-dom_pair"/>
</dbReference>
<sequence>MRTLASCCTALLALTAFLTATVQAVSASPEDERLWKTLDITEDGWLSGTEFTQCHCDSFDTNHDHEVTRAEFMAGRARSQASNPATPRTAAPPSSGSLIDSNGHAFSVPQPGRSATSGGLPTGLYVCSQTSGFGADARLVTIGAVRVEANGVYRGMLAANGTGTAPNGTYLYEANTKRVFFQRGFDGAAGKWGVVTGATVEVNDPGGPWFKVEYQLEPRDYIRSFDCTRTRK</sequence>
<proteinExistence type="predicted"/>
<feature type="chain" id="PRO_5043806551" description="EF-hand domain-containing protein" evidence="2">
    <location>
        <begin position="28"/>
        <end position="232"/>
    </location>
</feature>
<dbReference type="SUPFAM" id="SSF47473">
    <property type="entry name" value="EF-hand"/>
    <property type="match status" value="1"/>
</dbReference>
<accession>A0AAU7UFQ7</accession>
<gene>
    <name evidence="3" type="ORF">ABOD76_22130</name>
</gene>
<dbReference type="AlphaFoldDB" id="A0AAU7UFQ7"/>
<reference evidence="3" key="1">
    <citation type="submission" date="2024-06" db="EMBL/GenBank/DDBJ databases">
        <title>Draft Genome Sequence of Deinococcus sonorensis Type Strain KR-87, a Biofilm Producing Representative of the Genus Deinococcus.</title>
        <authorList>
            <person name="Boren L.S."/>
            <person name="Grosso R.A."/>
            <person name="Hugenberg-Cox A.N."/>
            <person name="Hill J.T.E."/>
            <person name="Albert C.M."/>
            <person name="Tuohy J.M."/>
        </authorList>
    </citation>
    <scope>NUCLEOTIDE SEQUENCE</scope>
    <source>
        <strain evidence="3">KR-87</strain>
        <plasmid evidence="3">pDson05</plasmid>
    </source>
</reference>
<organism evidence="3">
    <name type="scientific">Deinococcus sonorensis KR-87</name>
    <dbReference type="NCBI Taxonomy" id="694439"/>
    <lineage>
        <taxon>Bacteria</taxon>
        <taxon>Thermotogati</taxon>
        <taxon>Deinococcota</taxon>
        <taxon>Deinococci</taxon>
        <taxon>Deinococcales</taxon>
        <taxon>Deinococcaceae</taxon>
        <taxon>Deinococcus</taxon>
    </lineage>
</organism>